<dbReference type="GO" id="GO:0008194">
    <property type="term" value="F:UDP-glycosyltransferase activity"/>
    <property type="evidence" value="ECO:0007669"/>
    <property type="project" value="InterPro"/>
</dbReference>
<dbReference type="Pfam" id="PF00201">
    <property type="entry name" value="UDPGT"/>
    <property type="match status" value="1"/>
</dbReference>
<dbReference type="EMBL" id="LT552383">
    <property type="protein sequence ID" value="SAL98987.1"/>
    <property type="molecule type" value="Genomic_DNA"/>
</dbReference>
<keyword evidence="1 3" id="KW-0328">Glycosyltransferase</keyword>
<organism evidence="5">
    <name type="scientific">Absidia glauca</name>
    <name type="common">Pin mould</name>
    <dbReference type="NCBI Taxonomy" id="4829"/>
    <lineage>
        <taxon>Eukaryota</taxon>
        <taxon>Fungi</taxon>
        <taxon>Fungi incertae sedis</taxon>
        <taxon>Mucoromycota</taxon>
        <taxon>Mucoromycotina</taxon>
        <taxon>Mucoromycetes</taxon>
        <taxon>Mucorales</taxon>
        <taxon>Cunninghamellaceae</taxon>
        <taxon>Absidia</taxon>
    </lineage>
</organism>
<reference evidence="5" key="1">
    <citation type="submission" date="2016-04" db="EMBL/GenBank/DDBJ databases">
        <authorList>
            <person name="Evans L.H."/>
            <person name="Alamgir A."/>
            <person name="Owens N."/>
            <person name="Weber N.D."/>
            <person name="Virtaneva K."/>
            <person name="Barbian K."/>
            <person name="Babar A."/>
            <person name="Rosenke K."/>
        </authorList>
    </citation>
    <scope>NUCLEOTIDE SEQUENCE [LARGE SCALE GENOMIC DNA]</scope>
    <source>
        <strain evidence="5">CBS 101.48</strain>
    </source>
</reference>
<dbReference type="InterPro" id="IPR050271">
    <property type="entry name" value="UDP-glycosyltransferase"/>
</dbReference>
<evidence type="ECO:0000256" key="1">
    <source>
        <dbReference type="ARBA" id="ARBA00022676"/>
    </source>
</evidence>
<keyword evidence="6" id="KW-1185">Reference proteome</keyword>
<dbReference type="OMA" id="ANEGLYH"/>
<name>A0A168MQE0_ABSGL</name>
<feature type="transmembrane region" description="Helical" evidence="4">
    <location>
        <begin position="443"/>
        <end position="460"/>
    </location>
</feature>
<dbReference type="STRING" id="4829.A0A168MQE0"/>
<dbReference type="PROSITE" id="PS00375">
    <property type="entry name" value="UDPGT"/>
    <property type="match status" value="1"/>
</dbReference>
<dbReference type="InParanoid" id="A0A168MQE0"/>
<keyword evidence="4" id="KW-0472">Membrane</keyword>
<dbReference type="Proteomes" id="UP000078561">
    <property type="component" value="Unassembled WGS sequence"/>
</dbReference>
<keyword evidence="4" id="KW-1133">Transmembrane helix</keyword>
<dbReference type="PANTHER" id="PTHR48043:SF145">
    <property type="entry name" value="FI06409P-RELATED"/>
    <property type="match status" value="1"/>
</dbReference>
<keyword evidence="2 3" id="KW-0808">Transferase</keyword>
<evidence type="ECO:0000313" key="5">
    <source>
        <dbReference type="EMBL" id="SAL98987.1"/>
    </source>
</evidence>
<evidence type="ECO:0000313" key="6">
    <source>
        <dbReference type="Proteomes" id="UP000078561"/>
    </source>
</evidence>
<evidence type="ECO:0000256" key="4">
    <source>
        <dbReference type="SAM" id="Phobius"/>
    </source>
</evidence>
<dbReference type="PANTHER" id="PTHR48043">
    <property type="entry name" value="EG:EG0003.4 PROTEIN-RELATED"/>
    <property type="match status" value="1"/>
</dbReference>
<dbReference type="OrthoDB" id="5835829at2759"/>
<comment type="similarity">
    <text evidence="3">Belongs to the UDP-glycosyltransferase family.</text>
</comment>
<evidence type="ECO:0000256" key="2">
    <source>
        <dbReference type="ARBA" id="ARBA00022679"/>
    </source>
</evidence>
<dbReference type="InterPro" id="IPR002213">
    <property type="entry name" value="UDP_glucos_trans"/>
</dbReference>
<dbReference type="InterPro" id="IPR035595">
    <property type="entry name" value="UDP_glycos_trans_CS"/>
</dbReference>
<dbReference type="Gene3D" id="3.40.50.2000">
    <property type="entry name" value="Glycogen Phosphorylase B"/>
    <property type="match status" value="2"/>
</dbReference>
<proteinExistence type="inferred from homology"/>
<sequence>MAGSSHTTWVLRFLDELADRGHNVTFLTLEENVRFGAAYPKIHTVSTGQQAVDASQLFRDMGSHLEPLQIIPKVFELLGPNWRPGYDATIKYIETNPVDVMICDHMSDPCRDAAHVKNKPLIITSTLAVFPDAATSYINNNPMSMSEFTTLHQSFLLRFYNNFILPLRIFPKIKPQFDKLNELKRNAGATNLPPFQQSTKHALKIVSSVFGLDPARPVGPLVELVGPILSRTYPDLDPELAEFLNRHKRVAYVAFGQHAMPDAHDIALLSTALVAQLEKGNLDGILWSGRHAVPTDQRIRVTRWSPQMAVLLHPSTRVFVSHGGSNSLVEALYAGKRLLFFPFFGDQLGTAKHLSYAGLAEALDHTMDLATVNGLVEKVIVDQDGKYQESIDRYQSLIQIHSQAAPRRAADLVEEVAFTHQGPHITHREDFARSMPWYKRSNADLYIPIVLFILAIHYIVQKRL</sequence>
<dbReference type="CDD" id="cd03784">
    <property type="entry name" value="GT1_Gtf-like"/>
    <property type="match status" value="1"/>
</dbReference>
<accession>A0A168MQE0</accession>
<protein>
    <submittedName>
        <fullName evidence="5">Uncharacterized protein</fullName>
    </submittedName>
</protein>
<dbReference type="AlphaFoldDB" id="A0A168MQE0"/>
<dbReference type="SUPFAM" id="SSF53756">
    <property type="entry name" value="UDP-Glycosyltransferase/glycogen phosphorylase"/>
    <property type="match status" value="1"/>
</dbReference>
<evidence type="ECO:0000256" key="3">
    <source>
        <dbReference type="RuleBase" id="RU003718"/>
    </source>
</evidence>
<gene>
    <name evidence="5" type="primary">ABSGL_04558.1 scaffold 5475</name>
</gene>
<keyword evidence="4" id="KW-0812">Transmembrane</keyword>